<reference evidence="2" key="1">
    <citation type="journal article" date="2019" name="Int. J. Syst. Evol. Microbiol.">
        <title>The Global Catalogue of Microorganisms (GCM) 10K type strain sequencing project: providing services to taxonomists for standard genome sequencing and annotation.</title>
        <authorList>
            <consortium name="The Broad Institute Genomics Platform"/>
            <consortium name="The Broad Institute Genome Sequencing Center for Infectious Disease"/>
            <person name="Wu L."/>
            <person name="Ma J."/>
        </authorList>
    </citation>
    <scope>NUCLEOTIDE SEQUENCE [LARGE SCALE GENOMIC DNA]</scope>
    <source>
        <strain evidence="2">KCTC 52239</strain>
    </source>
</reference>
<name>A0ABV7II31_9RHOB</name>
<dbReference type="EMBL" id="JBHRTE010000057">
    <property type="protein sequence ID" value="MFC3169178.1"/>
    <property type="molecule type" value="Genomic_DNA"/>
</dbReference>
<keyword evidence="2" id="KW-1185">Reference proteome</keyword>
<accession>A0ABV7II31</accession>
<gene>
    <name evidence="1" type="ORF">ACFOD7_14090</name>
</gene>
<sequence>MIDTVRIIGEIAVVTATADFHPLREIKILTSKLASLGFEGIVLFDLLSVNGLTSNRFASMRFKKNAFDRSSFSVETNVSSAIQEGQDLMTRSDQAFLLGSVLSSSELKRFMQ</sequence>
<evidence type="ECO:0000313" key="2">
    <source>
        <dbReference type="Proteomes" id="UP001595557"/>
    </source>
</evidence>
<dbReference type="RefSeq" id="WP_207472352.1">
    <property type="nucleotide sequence ID" value="NZ_JAFNAW010000172.1"/>
</dbReference>
<comment type="caution">
    <text evidence="1">The sequence shown here is derived from an EMBL/GenBank/DDBJ whole genome shotgun (WGS) entry which is preliminary data.</text>
</comment>
<proteinExistence type="predicted"/>
<dbReference type="Pfam" id="PF15933">
    <property type="entry name" value="RnlB_antitoxin"/>
    <property type="match status" value="1"/>
</dbReference>
<organism evidence="1 2">
    <name type="scientific">Paracoccus fontiphilus</name>
    <dbReference type="NCBI Taxonomy" id="1815556"/>
    <lineage>
        <taxon>Bacteria</taxon>
        <taxon>Pseudomonadati</taxon>
        <taxon>Pseudomonadota</taxon>
        <taxon>Alphaproteobacteria</taxon>
        <taxon>Rhodobacterales</taxon>
        <taxon>Paracoccaceae</taxon>
        <taxon>Paracoccus</taxon>
    </lineage>
</organism>
<dbReference type="InterPro" id="IPR031834">
    <property type="entry name" value="RnlB/LsoB_antitoxin"/>
</dbReference>
<evidence type="ECO:0000313" key="1">
    <source>
        <dbReference type="EMBL" id="MFC3169178.1"/>
    </source>
</evidence>
<protein>
    <submittedName>
        <fullName evidence="1">Type II toxin-antitoxin system RnlB family antitoxin</fullName>
    </submittedName>
</protein>
<dbReference type="Proteomes" id="UP001595557">
    <property type="component" value="Unassembled WGS sequence"/>
</dbReference>